<dbReference type="AlphaFoldDB" id="A0A084Y210"/>
<organism evidence="1 2">
    <name type="scientific">Candidatus Accumulibacter vicinus</name>
    <dbReference type="NCBI Taxonomy" id="2954382"/>
    <lineage>
        <taxon>Bacteria</taxon>
        <taxon>Pseudomonadati</taxon>
        <taxon>Pseudomonadota</taxon>
        <taxon>Betaproteobacteria</taxon>
        <taxon>Candidatus Accumulibacter</taxon>
    </lineage>
</organism>
<dbReference type="Gene3D" id="3.40.1760.10">
    <property type="entry name" value="YfbM-like super family"/>
    <property type="match status" value="1"/>
</dbReference>
<evidence type="ECO:0008006" key="3">
    <source>
        <dbReference type="Google" id="ProtNLM"/>
    </source>
</evidence>
<dbReference type="EMBL" id="JDSS02000019">
    <property type="protein sequence ID" value="KFB68754.1"/>
    <property type="molecule type" value="Genomic_DNA"/>
</dbReference>
<evidence type="ECO:0000313" key="1">
    <source>
        <dbReference type="EMBL" id="KFB68754.1"/>
    </source>
</evidence>
<dbReference type="Proteomes" id="UP000019812">
    <property type="component" value="Unassembled WGS sequence"/>
</dbReference>
<dbReference type="InterPro" id="IPR015068">
    <property type="entry name" value="DUF1877"/>
</dbReference>
<dbReference type="RefSeq" id="WP_034924493.1">
    <property type="nucleotide sequence ID" value="NZ_JDSS02000019.1"/>
</dbReference>
<protein>
    <recommendedName>
        <fullName evidence="3">DUF1877 family protein</fullName>
    </recommendedName>
</protein>
<evidence type="ECO:0000313" key="2">
    <source>
        <dbReference type="Proteomes" id="UP000019812"/>
    </source>
</evidence>
<proteinExistence type="predicted"/>
<name>A0A084Y210_9PROT</name>
<reference evidence="1 2" key="1">
    <citation type="submission" date="2014-07" db="EMBL/GenBank/DDBJ databases">
        <title>Expanding our view of genomic diversity in Candidatus Accumulibacter clades.</title>
        <authorList>
            <person name="Skennerton C.T."/>
            <person name="Barr J.J."/>
            <person name="Slater F.R."/>
            <person name="Bond P.L."/>
            <person name="Tyson G.W."/>
        </authorList>
    </citation>
    <scope>NUCLEOTIDE SEQUENCE [LARGE SCALE GENOMIC DNA]</scope>
    <source>
        <strain evidence="2">SK-01</strain>
    </source>
</reference>
<gene>
    <name evidence="1" type="ORF">CAPSK01_001608</name>
</gene>
<comment type="caution">
    <text evidence="1">The sequence shown here is derived from an EMBL/GenBank/DDBJ whole genome shotgun (WGS) entry which is preliminary data.</text>
</comment>
<dbReference type="Pfam" id="PF08974">
    <property type="entry name" value="DUF1877"/>
    <property type="match status" value="1"/>
</dbReference>
<dbReference type="InterPro" id="IPR035944">
    <property type="entry name" value="YfbM-like_sf"/>
</dbReference>
<dbReference type="SUPFAM" id="SSF111069">
    <property type="entry name" value="Hypothetical protein yfbM"/>
    <property type="match status" value="1"/>
</dbReference>
<sequence length="194" mass="21743">MGVCLLAYSISTENLGRVRADPPLVWRVLDGDDDTNYLKQLASDSKHSLIQRLFGKRQTLPTPQSIRFSEGERRALDVDKSWDGLRACIRYCAPQAPDMFAGDGKIGDFEVGYGHALYVRSETMSALDAALKDITEVQLLQTLQSVNFKGVYPEDLWSRNSGDATAYLLENYRDLQAFVRHCAAHQHGAILQFT</sequence>
<accession>A0A084Y210</accession>
<dbReference type="STRING" id="1457154.CAPSK01_001608"/>